<dbReference type="EMBL" id="AZNH01000311">
    <property type="protein sequence ID" value="KID80876.1"/>
    <property type="molecule type" value="Genomic_DNA"/>
</dbReference>
<dbReference type="Proteomes" id="UP000031192">
    <property type="component" value="Unassembled WGS sequence"/>
</dbReference>
<gene>
    <name evidence="2" type="ORF">MGU_11703</name>
</gene>
<accession>A0A0B4GTL9</accession>
<feature type="compositionally biased region" description="Acidic residues" evidence="1">
    <location>
        <begin position="60"/>
        <end position="69"/>
    </location>
</feature>
<dbReference type="OrthoDB" id="5049846at2759"/>
<protein>
    <submittedName>
        <fullName evidence="2">Uncharacterized protein</fullName>
    </submittedName>
</protein>
<keyword evidence="3" id="KW-1185">Reference proteome</keyword>
<organism evidence="2 3">
    <name type="scientific">Metarhizium guizhouense (strain ARSEF 977)</name>
    <dbReference type="NCBI Taxonomy" id="1276136"/>
    <lineage>
        <taxon>Eukaryota</taxon>
        <taxon>Fungi</taxon>
        <taxon>Dikarya</taxon>
        <taxon>Ascomycota</taxon>
        <taxon>Pezizomycotina</taxon>
        <taxon>Sordariomycetes</taxon>
        <taxon>Hypocreomycetidae</taxon>
        <taxon>Hypocreales</taxon>
        <taxon>Clavicipitaceae</taxon>
        <taxon>Metarhizium</taxon>
    </lineage>
</organism>
<evidence type="ECO:0000313" key="2">
    <source>
        <dbReference type="EMBL" id="KID80876.1"/>
    </source>
</evidence>
<evidence type="ECO:0000256" key="1">
    <source>
        <dbReference type="SAM" id="MobiDB-lite"/>
    </source>
</evidence>
<evidence type="ECO:0000313" key="3">
    <source>
        <dbReference type="Proteomes" id="UP000031192"/>
    </source>
</evidence>
<feature type="region of interest" description="Disordered" evidence="1">
    <location>
        <begin position="54"/>
        <end position="82"/>
    </location>
</feature>
<reference evidence="2 3" key="1">
    <citation type="journal article" date="2014" name="Proc. Natl. Acad. Sci. U.S.A.">
        <title>Trajectory and genomic determinants of fungal-pathogen speciation and host adaptation.</title>
        <authorList>
            <person name="Hu X."/>
            <person name="Xiao G."/>
            <person name="Zheng P."/>
            <person name="Shang Y."/>
            <person name="Su Y."/>
            <person name="Zhang X."/>
            <person name="Liu X."/>
            <person name="Zhan S."/>
            <person name="St Leger R.J."/>
            <person name="Wang C."/>
        </authorList>
    </citation>
    <scope>NUCLEOTIDE SEQUENCE [LARGE SCALE GENOMIC DNA]</scope>
    <source>
        <strain evidence="2 3">ARSEF 977</strain>
    </source>
</reference>
<comment type="caution">
    <text evidence="2">The sequence shown here is derived from an EMBL/GenBank/DDBJ whole genome shotgun (WGS) entry which is preliminary data.</text>
</comment>
<dbReference type="HOGENOM" id="CLU_2184567_0_0_1"/>
<name>A0A0B4GTL9_METGA</name>
<sequence length="109" mass="12183">MRLRVKIDYGQVTFKQGMMFEEGDDGGQFSESDIDAEDYANLLLSPALPRGFLEQLGAEPDSESEDEEGNGERDNAITVHKSQSITEDKIVTDLSCRDFQTEFGARFPV</sequence>
<dbReference type="AlphaFoldDB" id="A0A0B4GTL9"/>
<proteinExistence type="predicted"/>